<keyword evidence="10" id="KW-0408">Iron</keyword>
<keyword evidence="11 13" id="KW-0472">Membrane</keyword>
<comment type="subcellular location">
    <subcellularLocation>
        <location evidence="2">Cell membrane</location>
        <topology evidence="2">Multi-pass membrane protein</topology>
    </subcellularLocation>
</comment>
<feature type="domain" description="Cytochrome b561 bacterial/Ni-hydrogenase" evidence="14">
    <location>
        <begin position="9"/>
        <end position="182"/>
    </location>
</feature>
<feature type="transmembrane region" description="Helical" evidence="13">
    <location>
        <begin position="151"/>
        <end position="170"/>
    </location>
</feature>
<evidence type="ECO:0000256" key="11">
    <source>
        <dbReference type="ARBA" id="ARBA00023136"/>
    </source>
</evidence>
<dbReference type="InterPro" id="IPR011577">
    <property type="entry name" value="Cyt_b561_bac/Ni-Hgenase"/>
</dbReference>
<comment type="cofactor">
    <cofactor evidence="1">
        <name>heme b</name>
        <dbReference type="ChEBI" id="CHEBI:60344"/>
    </cofactor>
</comment>
<feature type="transmembrane region" description="Helical" evidence="13">
    <location>
        <begin position="12"/>
        <end position="34"/>
    </location>
</feature>
<keyword evidence="3" id="KW-0813">Transport</keyword>
<comment type="similarity">
    <text evidence="12">Belongs to the cytochrome b561 family.</text>
</comment>
<evidence type="ECO:0000256" key="6">
    <source>
        <dbReference type="ARBA" id="ARBA00022692"/>
    </source>
</evidence>
<dbReference type="PANTHER" id="PTHR30529:SF1">
    <property type="entry name" value="CYTOCHROME B561 HOMOLOG 2"/>
    <property type="match status" value="1"/>
</dbReference>
<feature type="transmembrane region" description="Helical" evidence="13">
    <location>
        <begin position="54"/>
        <end position="72"/>
    </location>
</feature>
<dbReference type="RefSeq" id="WP_374835426.1">
    <property type="nucleotide sequence ID" value="NZ_JBHEEW010000001.1"/>
</dbReference>
<dbReference type="Proteomes" id="UP001597173">
    <property type="component" value="Unassembled WGS sequence"/>
</dbReference>
<keyword evidence="6 13" id="KW-0812">Transmembrane</keyword>
<evidence type="ECO:0000313" key="15">
    <source>
        <dbReference type="EMBL" id="MFD1327560.1"/>
    </source>
</evidence>
<evidence type="ECO:0000256" key="2">
    <source>
        <dbReference type="ARBA" id="ARBA00004651"/>
    </source>
</evidence>
<evidence type="ECO:0000256" key="10">
    <source>
        <dbReference type="ARBA" id="ARBA00023004"/>
    </source>
</evidence>
<evidence type="ECO:0000256" key="5">
    <source>
        <dbReference type="ARBA" id="ARBA00022617"/>
    </source>
</evidence>
<protein>
    <submittedName>
        <fullName evidence="15">Cytochrome b</fullName>
    </submittedName>
</protein>
<dbReference type="Gene3D" id="1.20.950.20">
    <property type="entry name" value="Transmembrane di-heme cytochromes, Chain C"/>
    <property type="match status" value="1"/>
</dbReference>
<dbReference type="EMBL" id="JBHTNF010000002">
    <property type="protein sequence ID" value="MFD1327560.1"/>
    <property type="molecule type" value="Genomic_DNA"/>
</dbReference>
<comment type="caution">
    <text evidence="15">The sequence shown here is derived from an EMBL/GenBank/DDBJ whole genome shotgun (WGS) entry which is preliminary data.</text>
</comment>
<evidence type="ECO:0000313" key="16">
    <source>
        <dbReference type="Proteomes" id="UP001597173"/>
    </source>
</evidence>
<dbReference type="InterPro" id="IPR016174">
    <property type="entry name" value="Di-haem_cyt_TM"/>
</dbReference>
<organism evidence="15 16">
    <name type="scientific">Mycoplana ramosa</name>
    <name type="common">Mycoplana bullata</name>
    <dbReference type="NCBI Taxonomy" id="40837"/>
    <lineage>
        <taxon>Bacteria</taxon>
        <taxon>Pseudomonadati</taxon>
        <taxon>Pseudomonadota</taxon>
        <taxon>Alphaproteobacteria</taxon>
        <taxon>Hyphomicrobiales</taxon>
        <taxon>Rhizobiaceae</taxon>
        <taxon>Mycoplana</taxon>
    </lineage>
</organism>
<keyword evidence="4" id="KW-1003">Cell membrane</keyword>
<evidence type="ECO:0000256" key="7">
    <source>
        <dbReference type="ARBA" id="ARBA00022723"/>
    </source>
</evidence>
<evidence type="ECO:0000259" key="14">
    <source>
        <dbReference type="Pfam" id="PF01292"/>
    </source>
</evidence>
<keyword evidence="5" id="KW-0349">Heme</keyword>
<keyword evidence="8" id="KW-0249">Electron transport</keyword>
<name>A0ABW3YUC6_MYCRA</name>
<evidence type="ECO:0000256" key="9">
    <source>
        <dbReference type="ARBA" id="ARBA00022989"/>
    </source>
</evidence>
<dbReference type="SUPFAM" id="SSF81342">
    <property type="entry name" value="Transmembrane di-heme cytochromes"/>
    <property type="match status" value="1"/>
</dbReference>
<keyword evidence="7" id="KW-0479">Metal-binding</keyword>
<evidence type="ECO:0000256" key="12">
    <source>
        <dbReference type="ARBA" id="ARBA00037975"/>
    </source>
</evidence>
<sequence length="201" mass="22062">MRRHQVNGYGFWAIGLHWLIALLILGLIGLGFVMRRTAIDPALQFSLYQWHKSIGLVVLGLAVLRGLIWFVARHPEPVASLGPIERRASLATHVVLALLCLVVPVAGWAVASTTPLNIPTFFFNLVVIPPLPLGRSEAGEDFWSLIHAGTAYLLLALAALHAAAALYHHFIRHDEVLSRMLGREGSISPAAQPRPTRGRKQ</sequence>
<dbReference type="InterPro" id="IPR052168">
    <property type="entry name" value="Cytochrome_b561_oxidase"/>
</dbReference>
<dbReference type="PANTHER" id="PTHR30529">
    <property type="entry name" value="CYTOCHROME B561"/>
    <property type="match status" value="1"/>
</dbReference>
<evidence type="ECO:0000256" key="1">
    <source>
        <dbReference type="ARBA" id="ARBA00001970"/>
    </source>
</evidence>
<keyword evidence="16" id="KW-1185">Reference proteome</keyword>
<keyword evidence="9 13" id="KW-1133">Transmembrane helix</keyword>
<reference evidence="16" key="1">
    <citation type="journal article" date="2019" name="Int. J. Syst. Evol. Microbiol.">
        <title>The Global Catalogue of Microorganisms (GCM) 10K type strain sequencing project: providing services to taxonomists for standard genome sequencing and annotation.</title>
        <authorList>
            <consortium name="The Broad Institute Genomics Platform"/>
            <consortium name="The Broad Institute Genome Sequencing Center for Infectious Disease"/>
            <person name="Wu L."/>
            <person name="Ma J."/>
        </authorList>
    </citation>
    <scope>NUCLEOTIDE SEQUENCE [LARGE SCALE GENOMIC DNA]</scope>
    <source>
        <strain evidence="16">CCUG 55609</strain>
    </source>
</reference>
<gene>
    <name evidence="15" type="ORF">ACFQ33_06590</name>
</gene>
<evidence type="ECO:0000256" key="8">
    <source>
        <dbReference type="ARBA" id="ARBA00022982"/>
    </source>
</evidence>
<evidence type="ECO:0000256" key="4">
    <source>
        <dbReference type="ARBA" id="ARBA00022475"/>
    </source>
</evidence>
<feature type="transmembrane region" description="Helical" evidence="13">
    <location>
        <begin position="93"/>
        <end position="111"/>
    </location>
</feature>
<evidence type="ECO:0000256" key="13">
    <source>
        <dbReference type="SAM" id="Phobius"/>
    </source>
</evidence>
<evidence type="ECO:0000256" key="3">
    <source>
        <dbReference type="ARBA" id="ARBA00022448"/>
    </source>
</evidence>
<proteinExistence type="inferred from homology"/>
<accession>A0ABW3YUC6</accession>
<dbReference type="Pfam" id="PF01292">
    <property type="entry name" value="Ni_hydr_CYTB"/>
    <property type="match status" value="1"/>
</dbReference>